<dbReference type="eggNOG" id="ENOG502QUXC">
    <property type="taxonomic scope" value="Eukaryota"/>
</dbReference>
<name>S3CV09_OPHP1</name>
<feature type="transmembrane region" description="Helical" evidence="3">
    <location>
        <begin position="469"/>
        <end position="487"/>
    </location>
</feature>
<dbReference type="OMA" id="FWTPLAF"/>
<dbReference type="InterPro" id="IPR036259">
    <property type="entry name" value="MFS_trans_sf"/>
</dbReference>
<reference evidence="5 6" key="1">
    <citation type="journal article" date="2013" name="BMC Genomics">
        <title>The genome and transcriptome of the pine saprophyte Ophiostoma piceae, and a comparison with the bark beetle-associated pine pathogen Grosmannia clavigera.</title>
        <authorList>
            <person name="Haridas S."/>
            <person name="Wang Y."/>
            <person name="Lim L."/>
            <person name="Massoumi Alamouti S."/>
            <person name="Jackman S."/>
            <person name="Docking R."/>
            <person name="Robertson G."/>
            <person name="Birol I."/>
            <person name="Bohlmann J."/>
            <person name="Breuil C."/>
        </authorList>
    </citation>
    <scope>NUCLEOTIDE SEQUENCE [LARGE SCALE GENOMIC DNA]</scope>
    <source>
        <strain evidence="5 6">UAMH 11346</strain>
    </source>
</reference>
<evidence type="ECO:0000256" key="2">
    <source>
        <dbReference type="SAM" id="MobiDB-lite"/>
    </source>
</evidence>
<dbReference type="OrthoDB" id="2105912at2759"/>
<dbReference type="EMBL" id="KE148146">
    <property type="protein sequence ID" value="EPE10563.1"/>
    <property type="molecule type" value="Genomic_DNA"/>
</dbReference>
<feature type="transmembrane region" description="Helical" evidence="3">
    <location>
        <begin position="379"/>
        <end position="404"/>
    </location>
</feature>
<dbReference type="Proteomes" id="UP000016923">
    <property type="component" value="Unassembled WGS sequence"/>
</dbReference>
<organism evidence="5 6">
    <name type="scientific">Ophiostoma piceae (strain UAMH 11346)</name>
    <name type="common">Sap stain fungus</name>
    <dbReference type="NCBI Taxonomy" id="1262450"/>
    <lineage>
        <taxon>Eukaryota</taxon>
        <taxon>Fungi</taxon>
        <taxon>Dikarya</taxon>
        <taxon>Ascomycota</taxon>
        <taxon>Pezizomycotina</taxon>
        <taxon>Sordariomycetes</taxon>
        <taxon>Sordariomycetidae</taxon>
        <taxon>Ophiostomatales</taxon>
        <taxon>Ophiostomataceae</taxon>
        <taxon>Ophiostoma</taxon>
    </lineage>
</organism>
<feature type="region of interest" description="Disordered" evidence="2">
    <location>
        <begin position="1"/>
        <end position="34"/>
    </location>
</feature>
<feature type="transmembrane region" description="Helical" evidence="3">
    <location>
        <begin position="88"/>
        <end position="108"/>
    </location>
</feature>
<dbReference type="AlphaFoldDB" id="S3CV09"/>
<comment type="subcellular location">
    <subcellularLocation>
        <location evidence="1">Membrane</location>
        <topology evidence="1">Multi-pass membrane protein</topology>
    </subcellularLocation>
</comment>
<keyword evidence="3" id="KW-0472">Membrane</keyword>
<dbReference type="STRING" id="1262450.S3CV09"/>
<evidence type="ECO:0000256" key="1">
    <source>
        <dbReference type="ARBA" id="ARBA00004141"/>
    </source>
</evidence>
<dbReference type="PANTHER" id="PTHR42910:SF1">
    <property type="entry name" value="MAJOR FACILITATOR SUPERFAMILY (MFS) PROFILE DOMAIN-CONTAINING PROTEIN"/>
    <property type="match status" value="1"/>
</dbReference>
<proteinExistence type="predicted"/>
<dbReference type="Gene3D" id="1.20.1250.20">
    <property type="entry name" value="MFS general substrate transporter like domains"/>
    <property type="match status" value="1"/>
</dbReference>
<sequence>MSASEKKAVPADPSSSDWGDSGLETSGGDGIGEAVNTVAGARTNPNELARVASSQRKASTVLETMHYYIFWTPPNCRYDPENPPEFTMGLNFLFSFATTATVGNLYYNQPILYQMADFFNVSFEESSRIATLMQAGYASGILLICPLADILPRRPFILFLVAFTAIVWIGLCVTHNFTAFSTLSFICGFTTVTPQLMLPLVGDLAPPHRRATALAIIVSGLSLGMMVARVLAGVVSNYTSWRNIYWFSFGAQAVVLLSLYFFMPEYPTKNKIEDEDSDIDGKPIQRGAFRTLVHYVRILYVGIFVLLFKHPTLMQSCLIVFCLSAVFTSYWTTLSFLLASPPYEYPSYAIGLFGLIGIVIICFGPFYGRFVIERIVPVAAVLLGNCIELVGVGIGVGIGTFTIAGPVMQAILIDFGNQCSNIALRASIYGLAPKSQNRVNSAYMIASFTGQLTGTSAGNRLYAMGGWRYSGGLAIGLLGFAILACIARGPRETGWIGWHGGWAIRKDKVPKAVTARPEPGGEEGVVISNEARPISDVTAPAEKK</sequence>
<feature type="transmembrane region" description="Helical" evidence="3">
    <location>
        <begin position="244"/>
        <end position="263"/>
    </location>
</feature>
<evidence type="ECO:0000259" key="4">
    <source>
        <dbReference type="PROSITE" id="PS50850"/>
    </source>
</evidence>
<evidence type="ECO:0000313" key="6">
    <source>
        <dbReference type="Proteomes" id="UP000016923"/>
    </source>
</evidence>
<dbReference type="HOGENOM" id="CLU_001265_23_3_1"/>
<dbReference type="PANTHER" id="PTHR42910">
    <property type="entry name" value="TRANSPORTER SCO4007-RELATED"/>
    <property type="match status" value="1"/>
</dbReference>
<evidence type="ECO:0000313" key="5">
    <source>
        <dbReference type="EMBL" id="EPE10563.1"/>
    </source>
</evidence>
<dbReference type="VEuPathDB" id="FungiDB:F503_05658"/>
<feature type="transmembrane region" description="Helical" evidence="3">
    <location>
        <begin position="213"/>
        <end position="232"/>
    </location>
</feature>
<feature type="transmembrane region" description="Helical" evidence="3">
    <location>
        <begin position="317"/>
        <end position="339"/>
    </location>
</feature>
<dbReference type="CDD" id="cd17324">
    <property type="entry name" value="MFS_NepI_like"/>
    <property type="match status" value="1"/>
</dbReference>
<protein>
    <submittedName>
        <fullName evidence="5">Major facilitator superfamily transporter</fullName>
    </submittedName>
</protein>
<accession>S3CV09</accession>
<dbReference type="InterPro" id="IPR020846">
    <property type="entry name" value="MFS_dom"/>
</dbReference>
<dbReference type="SUPFAM" id="SSF103473">
    <property type="entry name" value="MFS general substrate transporter"/>
    <property type="match status" value="1"/>
</dbReference>
<feature type="transmembrane region" description="Helical" evidence="3">
    <location>
        <begin position="156"/>
        <end position="173"/>
    </location>
</feature>
<dbReference type="GO" id="GO:0016020">
    <property type="term" value="C:membrane"/>
    <property type="evidence" value="ECO:0007669"/>
    <property type="project" value="UniProtKB-SubCell"/>
</dbReference>
<keyword evidence="3" id="KW-0812">Transmembrane</keyword>
<feature type="transmembrane region" description="Helical" evidence="3">
    <location>
        <begin position="292"/>
        <end position="308"/>
    </location>
</feature>
<dbReference type="GO" id="GO:0022857">
    <property type="term" value="F:transmembrane transporter activity"/>
    <property type="evidence" value="ECO:0007669"/>
    <property type="project" value="InterPro"/>
</dbReference>
<feature type="transmembrane region" description="Helical" evidence="3">
    <location>
        <begin position="129"/>
        <end position="150"/>
    </location>
</feature>
<evidence type="ECO:0000256" key="3">
    <source>
        <dbReference type="SAM" id="Phobius"/>
    </source>
</evidence>
<feature type="domain" description="Major facilitator superfamily (MFS) profile" evidence="4">
    <location>
        <begin position="87"/>
        <end position="544"/>
    </location>
</feature>
<keyword evidence="3" id="KW-1133">Transmembrane helix</keyword>
<gene>
    <name evidence="5" type="ORF">F503_05658</name>
</gene>
<dbReference type="PROSITE" id="PS50850">
    <property type="entry name" value="MFS"/>
    <property type="match status" value="1"/>
</dbReference>
<dbReference type="InterPro" id="IPR011701">
    <property type="entry name" value="MFS"/>
</dbReference>
<feature type="transmembrane region" description="Helical" evidence="3">
    <location>
        <begin position="345"/>
        <end position="367"/>
    </location>
</feature>
<feature type="region of interest" description="Disordered" evidence="2">
    <location>
        <begin position="513"/>
        <end position="544"/>
    </location>
</feature>
<keyword evidence="6" id="KW-1185">Reference proteome</keyword>
<feature type="transmembrane region" description="Helical" evidence="3">
    <location>
        <begin position="180"/>
        <end position="201"/>
    </location>
</feature>
<dbReference type="Pfam" id="PF07690">
    <property type="entry name" value="MFS_1"/>
    <property type="match status" value="1"/>
</dbReference>